<feature type="transmembrane region" description="Helical" evidence="1">
    <location>
        <begin position="12"/>
        <end position="33"/>
    </location>
</feature>
<name>A0A1I1L6K7_9GAMM</name>
<accession>A0A1I1L6K7</accession>
<evidence type="ECO:0000313" key="4">
    <source>
        <dbReference type="Proteomes" id="UP000198862"/>
    </source>
</evidence>
<dbReference type="OrthoDB" id="9787495at2"/>
<keyword evidence="1" id="KW-0812">Transmembrane</keyword>
<proteinExistence type="predicted"/>
<evidence type="ECO:0000259" key="2">
    <source>
        <dbReference type="Pfam" id="PF06181"/>
    </source>
</evidence>
<dbReference type="Pfam" id="PF06181">
    <property type="entry name" value="Urate_ox_N"/>
    <property type="match status" value="1"/>
</dbReference>
<dbReference type="EMBL" id="FOLO01000015">
    <property type="protein sequence ID" value="SFC68694.1"/>
    <property type="molecule type" value="Genomic_DNA"/>
</dbReference>
<feature type="domain" description="Urate oxidase N-terminal" evidence="2">
    <location>
        <begin position="4"/>
        <end position="298"/>
    </location>
</feature>
<evidence type="ECO:0000256" key="1">
    <source>
        <dbReference type="SAM" id="Phobius"/>
    </source>
</evidence>
<protein>
    <submittedName>
        <fullName evidence="3">Uncharacterized membrane protein</fullName>
    </submittedName>
</protein>
<reference evidence="3 4" key="1">
    <citation type="submission" date="2016-10" db="EMBL/GenBank/DDBJ databases">
        <authorList>
            <person name="de Groot N.N."/>
        </authorList>
    </citation>
    <scope>NUCLEOTIDE SEQUENCE [LARGE SCALE GENOMIC DNA]</scope>
    <source>
        <strain evidence="3 4">DSM 6059</strain>
    </source>
</reference>
<evidence type="ECO:0000313" key="3">
    <source>
        <dbReference type="EMBL" id="SFC68694.1"/>
    </source>
</evidence>
<feature type="transmembrane region" description="Helical" evidence="1">
    <location>
        <begin position="84"/>
        <end position="105"/>
    </location>
</feature>
<dbReference type="InterPro" id="IPR010389">
    <property type="entry name" value="Urate_ox_N"/>
</dbReference>
<keyword evidence="1" id="KW-0472">Membrane</keyword>
<dbReference type="STRING" id="1123010.SAMN02745724_02279"/>
<organism evidence="3 4">
    <name type="scientific">Pseudoalteromonas denitrificans DSM 6059</name>
    <dbReference type="NCBI Taxonomy" id="1123010"/>
    <lineage>
        <taxon>Bacteria</taxon>
        <taxon>Pseudomonadati</taxon>
        <taxon>Pseudomonadota</taxon>
        <taxon>Gammaproteobacteria</taxon>
        <taxon>Alteromonadales</taxon>
        <taxon>Pseudoalteromonadaceae</taxon>
        <taxon>Pseudoalteromonas</taxon>
    </lineage>
</organism>
<feature type="transmembrane region" description="Helical" evidence="1">
    <location>
        <begin position="117"/>
        <end position="137"/>
    </location>
</feature>
<feature type="transmembrane region" description="Helical" evidence="1">
    <location>
        <begin position="280"/>
        <end position="299"/>
    </location>
</feature>
<feature type="transmembrane region" description="Helical" evidence="1">
    <location>
        <begin position="254"/>
        <end position="273"/>
    </location>
</feature>
<keyword evidence="4" id="KW-1185">Reference proteome</keyword>
<gene>
    <name evidence="3" type="ORF">SAMN02745724_02279</name>
</gene>
<dbReference type="Proteomes" id="UP000198862">
    <property type="component" value="Unassembled WGS sequence"/>
</dbReference>
<feature type="transmembrane region" description="Helical" evidence="1">
    <location>
        <begin position="149"/>
        <end position="167"/>
    </location>
</feature>
<dbReference type="RefSeq" id="WP_091983749.1">
    <property type="nucleotide sequence ID" value="NZ_FOLO01000015.1"/>
</dbReference>
<keyword evidence="1" id="KW-1133">Transmembrane helix</keyword>
<sequence length="402" mass="44880">MSPYVTEWVNLILRFTHVITGIAWIGASFYFVWLDNHLEKPPSWKSDKGIGGDLWAIHGGGFYEIAKYKHAPEKMPELLHWFKWEAYSTWLTGFVLLSLMFYVGADIYLIDPSIAQLSQMQAITIGLSVIVGGWVVYDVLCRTKLANHSLILGIILMALITGLSYILSETFSARGAFMHIGAVIGTVMAGNVFFTIMPSQRALVTSVAQGEPVDPSWGAKAKLRSTHNTYATLPLVFIMISNHYPMIFNHEYNWLVLMVIFVITGAIRQYFVAKHKGNQNSLVLVAAVISGISLAIFIAPNTTISKLERQDLKSQTVDLQKIKSIITHRCTSCHSSSPTDDVFTVAQGGVMFDNLSQMSRWAPRIQARAIEAKDMPFMNKTNIEDSERNYIALWIALGAPVK</sequence>
<feature type="transmembrane region" description="Helical" evidence="1">
    <location>
        <begin position="173"/>
        <end position="194"/>
    </location>
</feature>
<dbReference type="AlphaFoldDB" id="A0A1I1L6K7"/>